<evidence type="ECO:0000256" key="1">
    <source>
        <dbReference type="ARBA" id="ARBA00001946"/>
    </source>
</evidence>
<name>A0AA85JYL7_TRIRE</name>
<keyword evidence="11" id="KW-1185">Reference proteome</keyword>
<dbReference type="GO" id="GO:0005737">
    <property type="term" value="C:cytoplasm"/>
    <property type="evidence" value="ECO:0007669"/>
    <property type="project" value="UniProtKB-SubCell"/>
</dbReference>
<protein>
    <recommendedName>
        <fullName evidence="10">Inorganic pyrophosphatase</fullName>
        <ecNumber evidence="4">3.6.1.1</ecNumber>
    </recommendedName>
    <alternativeName>
        <fullName evidence="9">Pyrophosphate phospho-hydrolase</fullName>
    </alternativeName>
</protein>
<dbReference type="Pfam" id="PF00719">
    <property type="entry name" value="Pyrophosphatase"/>
    <property type="match status" value="1"/>
</dbReference>
<keyword evidence="7" id="KW-0378">Hydrolase</keyword>
<accession>A0AA85JYL7</accession>
<evidence type="ECO:0000256" key="8">
    <source>
        <dbReference type="ARBA" id="ARBA00022842"/>
    </source>
</evidence>
<dbReference type="Gene3D" id="3.90.80.10">
    <property type="entry name" value="Inorganic pyrophosphatase"/>
    <property type="match status" value="1"/>
</dbReference>
<keyword evidence="5" id="KW-0963">Cytoplasm</keyword>
<dbReference type="WBParaSite" id="TREG1_6620.1">
    <property type="protein sequence ID" value="TREG1_6620.1"/>
    <property type="gene ID" value="TREG1_6620"/>
</dbReference>
<dbReference type="Proteomes" id="UP000050795">
    <property type="component" value="Unassembled WGS sequence"/>
</dbReference>
<dbReference type="InterPro" id="IPR036649">
    <property type="entry name" value="Pyrophosphatase_sf"/>
</dbReference>
<dbReference type="GO" id="GO:0004427">
    <property type="term" value="F:inorganic diphosphate phosphatase activity"/>
    <property type="evidence" value="ECO:0007669"/>
    <property type="project" value="UniProtKB-EC"/>
</dbReference>
<reference evidence="11" key="1">
    <citation type="submission" date="2022-06" db="EMBL/GenBank/DDBJ databases">
        <authorList>
            <person name="Berger JAMES D."/>
            <person name="Berger JAMES D."/>
        </authorList>
    </citation>
    <scope>NUCLEOTIDE SEQUENCE [LARGE SCALE GENOMIC DNA]</scope>
</reference>
<keyword evidence="6" id="KW-0479">Metal-binding</keyword>
<evidence type="ECO:0000256" key="6">
    <source>
        <dbReference type="ARBA" id="ARBA00022723"/>
    </source>
</evidence>
<evidence type="ECO:0000313" key="12">
    <source>
        <dbReference type="WBParaSite" id="TREG1_6620.1"/>
    </source>
</evidence>
<dbReference type="GO" id="GO:0006796">
    <property type="term" value="P:phosphate-containing compound metabolic process"/>
    <property type="evidence" value="ECO:0007669"/>
    <property type="project" value="InterPro"/>
</dbReference>
<dbReference type="InterPro" id="IPR008162">
    <property type="entry name" value="Pyrophosphatase"/>
</dbReference>
<dbReference type="GO" id="GO:0000287">
    <property type="term" value="F:magnesium ion binding"/>
    <property type="evidence" value="ECO:0007669"/>
    <property type="project" value="InterPro"/>
</dbReference>
<evidence type="ECO:0000256" key="5">
    <source>
        <dbReference type="ARBA" id="ARBA00022490"/>
    </source>
</evidence>
<reference evidence="12" key="2">
    <citation type="submission" date="2023-11" db="UniProtKB">
        <authorList>
            <consortium name="WormBaseParasite"/>
        </authorList>
    </citation>
    <scope>IDENTIFICATION</scope>
</reference>
<evidence type="ECO:0000256" key="9">
    <source>
        <dbReference type="ARBA" id="ARBA00032535"/>
    </source>
</evidence>
<dbReference type="AlphaFoldDB" id="A0AA85JYL7"/>
<evidence type="ECO:0000313" key="11">
    <source>
        <dbReference type="Proteomes" id="UP000050795"/>
    </source>
</evidence>
<sequence>MFRSLFRSVKFPSYSVVMHSSVQIERGTSNTTSYRMFLAHEGSPISYFHDVPLLSNVSNNCYNMVVEIPRWTNAKMEICKEELMNPIKQDVKNNQLRYVDNVFPHKGYIWNYGALPQTWEDPSHVDGNTNTKGDNDPVDVCEIGSKIWPCGSVIPVKVLGILAMIDEGETDWKVIVINVADPMAEKLNDIKDVDIHMPGLLKATRDWFKYYKVPAGKPENAFAFNGEFQNKDFATKIISQTHEQWQKLISTKVQAGSIVRANVTVKGSPYMVSKEDFTDALQKYEEFKHGSESTNKSIEQWHFCNPNA</sequence>
<dbReference type="EC" id="3.6.1.1" evidence="4"/>
<comment type="similarity">
    <text evidence="3">Belongs to the PPase family.</text>
</comment>
<dbReference type="SUPFAM" id="SSF50324">
    <property type="entry name" value="Inorganic pyrophosphatase"/>
    <property type="match status" value="1"/>
</dbReference>
<dbReference type="PANTHER" id="PTHR10286">
    <property type="entry name" value="INORGANIC PYROPHOSPHATASE"/>
    <property type="match status" value="1"/>
</dbReference>
<proteinExistence type="inferred from homology"/>
<comment type="cofactor">
    <cofactor evidence="1">
        <name>Mg(2+)</name>
        <dbReference type="ChEBI" id="CHEBI:18420"/>
    </cofactor>
</comment>
<keyword evidence="8" id="KW-0460">Magnesium</keyword>
<dbReference type="CDD" id="cd00412">
    <property type="entry name" value="pyrophosphatase"/>
    <property type="match status" value="1"/>
</dbReference>
<evidence type="ECO:0000256" key="10">
    <source>
        <dbReference type="ARBA" id="ARBA00040300"/>
    </source>
</evidence>
<organism evidence="11 12">
    <name type="scientific">Trichobilharzia regenti</name>
    <name type="common">Nasal bird schistosome</name>
    <dbReference type="NCBI Taxonomy" id="157069"/>
    <lineage>
        <taxon>Eukaryota</taxon>
        <taxon>Metazoa</taxon>
        <taxon>Spiralia</taxon>
        <taxon>Lophotrochozoa</taxon>
        <taxon>Platyhelminthes</taxon>
        <taxon>Trematoda</taxon>
        <taxon>Digenea</taxon>
        <taxon>Strigeidida</taxon>
        <taxon>Schistosomatoidea</taxon>
        <taxon>Schistosomatidae</taxon>
        <taxon>Trichobilharzia</taxon>
    </lineage>
</organism>
<dbReference type="PROSITE" id="PS00387">
    <property type="entry name" value="PPASE"/>
    <property type="match status" value="1"/>
</dbReference>
<evidence type="ECO:0000256" key="4">
    <source>
        <dbReference type="ARBA" id="ARBA00012146"/>
    </source>
</evidence>
<evidence type="ECO:0000256" key="3">
    <source>
        <dbReference type="ARBA" id="ARBA00006220"/>
    </source>
</evidence>
<evidence type="ECO:0000256" key="7">
    <source>
        <dbReference type="ARBA" id="ARBA00022801"/>
    </source>
</evidence>
<comment type="subcellular location">
    <subcellularLocation>
        <location evidence="2">Cytoplasm</location>
    </subcellularLocation>
</comment>
<dbReference type="FunFam" id="3.90.80.10:FF:000004">
    <property type="entry name" value="Inorganic pyrophosphatase"/>
    <property type="match status" value="1"/>
</dbReference>
<evidence type="ECO:0000256" key="2">
    <source>
        <dbReference type="ARBA" id="ARBA00004496"/>
    </source>
</evidence>